<dbReference type="OMA" id="WNFPSSW"/>
<proteinExistence type="inferred from homology"/>
<feature type="chain" id="PRO_5018628525" evidence="7">
    <location>
        <begin position="27"/>
        <end position="398"/>
    </location>
</feature>
<dbReference type="Ensembl" id="ENSKMAT00000020875.1">
    <property type="protein sequence ID" value="ENSKMAP00000020606.1"/>
    <property type="gene ID" value="ENSKMAG00000015288.1"/>
</dbReference>
<dbReference type="AlphaFoldDB" id="A0A3Q3AVL1"/>
<keyword evidence="5" id="KW-0393">Immunoglobulin domain</keyword>
<evidence type="ECO:0000256" key="7">
    <source>
        <dbReference type="SAM" id="SignalP"/>
    </source>
</evidence>
<evidence type="ECO:0000256" key="3">
    <source>
        <dbReference type="ARBA" id="ARBA00022737"/>
    </source>
</evidence>
<dbReference type="CTD" id="3590"/>
<evidence type="ECO:0000256" key="1">
    <source>
        <dbReference type="ARBA" id="ARBA00010890"/>
    </source>
</evidence>
<evidence type="ECO:0000256" key="4">
    <source>
        <dbReference type="ARBA" id="ARBA00023180"/>
    </source>
</evidence>
<evidence type="ECO:0000313" key="11">
    <source>
        <dbReference type="Proteomes" id="UP000264800"/>
    </source>
</evidence>
<feature type="signal peptide" evidence="7">
    <location>
        <begin position="1"/>
        <end position="26"/>
    </location>
</feature>
<dbReference type="OrthoDB" id="418412at2759"/>
<dbReference type="InterPro" id="IPR013783">
    <property type="entry name" value="Ig-like_fold"/>
</dbReference>
<dbReference type="GO" id="GO:0004896">
    <property type="term" value="F:cytokine receptor activity"/>
    <property type="evidence" value="ECO:0007669"/>
    <property type="project" value="InterPro"/>
</dbReference>
<feature type="domain" description="Ig-like" evidence="8">
    <location>
        <begin position="23"/>
        <end position="94"/>
    </location>
</feature>
<dbReference type="InterPro" id="IPR003961">
    <property type="entry name" value="FN3_dom"/>
</dbReference>
<dbReference type="InterPro" id="IPR036179">
    <property type="entry name" value="Ig-like_dom_sf"/>
</dbReference>
<dbReference type="GeneTree" id="ENSGT00940000165521"/>
<dbReference type="PANTHER" id="PTHR48483">
    <property type="entry name" value="INTERLEUKIN-27 SUBUNIT BETA"/>
    <property type="match status" value="1"/>
</dbReference>
<dbReference type="CDD" id="cd00063">
    <property type="entry name" value="FN3"/>
    <property type="match status" value="1"/>
</dbReference>
<dbReference type="InterPro" id="IPR036116">
    <property type="entry name" value="FN3_sf"/>
</dbReference>
<dbReference type="InterPro" id="IPR053073">
    <property type="entry name" value="IL11/IL27_subunit_beta"/>
</dbReference>
<evidence type="ECO:0000256" key="6">
    <source>
        <dbReference type="SAM" id="Phobius"/>
    </source>
</evidence>
<feature type="transmembrane region" description="Helical" evidence="6">
    <location>
        <begin position="348"/>
        <end position="374"/>
    </location>
</feature>
<evidence type="ECO:0000259" key="8">
    <source>
        <dbReference type="PROSITE" id="PS50835"/>
    </source>
</evidence>
<keyword evidence="3" id="KW-0677">Repeat</keyword>
<reference evidence="10" key="1">
    <citation type="submission" date="2025-08" db="UniProtKB">
        <authorList>
            <consortium name="Ensembl"/>
        </authorList>
    </citation>
    <scope>IDENTIFICATION</scope>
</reference>
<name>A0A3Q3AVL1_KRYMA</name>
<dbReference type="Proteomes" id="UP000264800">
    <property type="component" value="Unplaced"/>
</dbReference>
<sequence>MPSLLSSPACLTVIWFLSWSLCPSHAQIGTDEVSGVQYGRLESNVTLECGRSEIGIPVEWRHNHSSVLPWHKVTSDGRLVLLHVNQSAQGNYSCYDNSGLLRSVRLRLGHPPGLLSISCRVPNHTHVHFSWRESVKTFLPAEFNATFRGKGQEGRPCIMDITNRHCDVHNPAFWLTIHMLSVTETNALGSQSTSIHVKLHELLKPDPPESVFVKEIEGFPMRLMVTWQYPSTWQRENAFILLFHIRYKPCGSKVWSEIFTEEDEVVISDALADHLHQVQVRARDNMNSESQWSEWTKQHLVRPWTAHTNPDTPEDTEPLDYDDDLFITEPKTSTMKTPNTVPGDEGNLGLVILLVLFSVFILTTVLSLIFIVWMRQRRHEHATKQELASMVKMKSIPI</sequence>
<dbReference type="InterPro" id="IPR007110">
    <property type="entry name" value="Ig-like_dom"/>
</dbReference>
<comment type="similarity">
    <text evidence="1">Belongs to the type I cytokine receptor family. Type 3 subfamily.</text>
</comment>
<dbReference type="PROSITE" id="PS01354">
    <property type="entry name" value="HEMATOPO_REC_L_F3"/>
    <property type="match status" value="1"/>
</dbReference>
<evidence type="ECO:0000313" key="10">
    <source>
        <dbReference type="Ensembl" id="ENSKMAP00000020606.1"/>
    </source>
</evidence>
<evidence type="ECO:0000259" key="9">
    <source>
        <dbReference type="PROSITE" id="PS50853"/>
    </source>
</evidence>
<keyword evidence="6" id="KW-0472">Membrane</keyword>
<keyword evidence="11" id="KW-1185">Reference proteome</keyword>
<dbReference type="InterPro" id="IPR003530">
    <property type="entry name" value="Hematopoietin_rcpt_L_F3_CS"/>
</dbReference>
<evidence type="ECO:0000256" key="5">
    <source>
        <dbReference type="ARBA" id="ARBA00023319"/>
    </source>
</evidence>
<dbReference type="Gene3D" id="2.60.40.10">
    <property type="entry name" value="Immunoglobulins"/>
    <property type="match status" value="3"/>
</dbReference>
<dbReference type="PROSITE" id="PS50853">
    <property type="entry name" value="FN3"/>
    <property type="match status" value="1"/>
</dbReference>
<evidence type="ECO:0000256" key="2">
    <source>
        <dbReference type="ARBA" id="ARBA00022729"/>
    </source>
</evidence>
<dbReference type="SUPFAM" id="SSF49265">
    <property type="entry name" value="Fibronectin type III"/>
    <property type="match status" value="2"/>
</dbReference>
<feature type="domain" description="Fibronectin type-III" evidence="9">
    <location>
        <begin position="207"/>
        <end position="303"/>
    </location>
</feature>
<accession>A0A3Q3AVL1</accession>
<dbReference type="PANTHER" id="PTHR48483:SF2">
    <property type="entry name" value="INTERLEUKIN-27 SUBUNIT BETA"/>
    <property type="match status" value="1"/>
</dbReference>
<dbReference type="RefSeq" id="XP_017265898.1">
    <property type="nucleotide sequence ID" value="XM_017410409.3"/>
</dbReference>
<dbReference type="GeneID" id="108232533"/>
<organism evidence="10 11">
    <name type="scientific">Kryptolebias marmoratus</name>
    <name type="common">Mangrove killifish</name>
    <name type="synonym">Rivulus marmoratus</name>
    <dbReference type="NCBI Taxonomy" id="37003"/>
    <lineage>
        <taxon>Eukaryota</taxon>
        <taxon>Metazoa</taxon>
        <taxon>Chordata</taxon>
        <taxon>Craniata</taxon>
        <taxon>Vertebrata</taxon>
        <taxon>Euteleostomi</taxon>
        <taxon>Actinopterygii</taxon>
        <taxon>Neopterygii</taxon>
        <taxon>Teleostei</taxon>
        <taxon>Neoteleostei</taxon>
        <taxon>Acanthomorphata</taxon>
        <taxon>Ovalentaria</taxon>
        <taxon>Atherinomorphae</taxon>
        <taxon>Cyprinodontiformes</taxon>
        <taxon>Rivulidae</taxon>
        <taxon>Kryptolebias</taxon>
    </lineage>
</organism>
<dbReference type="SUPFAM" id="SSF48726">
    <property type="entry name" value="Immunoglobulin"/>
    <property type="match status" value="1"/>
</dbReference>
<keyword evidence="2 7" id="KW-0732">Signal</keyword>
<reference evidence="10" key="2">
    <citation type="submission" date="2025-09" db="UniProtKB">
        <authorList>
            <consortium name="Ensembl"/>
        </authorList>
    </citation>
    <scope>IDENTIFICATION</scope>
</reference>
<keyword evidence="4" id="KW-0325">Glycoprotein</keyword>
<dbReference type="GO" id="GO:0016020">
    <property type="term" value="C:membrane"/>
    <property type="evidence" value="ECO:0007669"/>
    <property type="project" value="InterPro"/>
</dbReference>
<keyword evidence="6" id="KW-0812">Transmembrane</keyword>
<keyword evidence="6" id="KW-1133">Transmembrane helix</keyword>
<protein>
    <submittedName>
        <fullName evidence="10">Interleukin-11 receptor subunit alpha-like</fullName>
    </submittedName>
</protein>
<dbReference type="PROSITE" id="PS50835">
    <property type="entry name" value="IG_LIKE"/>
    <property type="match status" value="1"/>
</dbReference>